<evidence type="ECO:0000256" key="1">
    <source>
        <dbReference type="ARBA" id="ARBA00006432"/>
    </source>
</evidence>
<dbReference type="Gene3D" id="3.40.50.12780">
    <property type="entry name" value="N-terminal domain of ligase-like"/>
    <property type="match status" value="1"/>
</dbReference>
<accession>A0A9Q1BQ34</accession>
<keyword evidence="8" id="KW-0812">Transmembrane</keyword>
<dbReference type="PROSITE" id="PS00455">
    <property type="entry name" value="AMP_BINDING"/>
    <property type="match status" value="1"/>
</dbReference>
<dbReference type="EMBL" id="JAIZAY010000013">
    <property type="protein sequence ID" value="KAJ8030609.1"/>
    <property type="molecule type" value="Genomic_DNA"/>
</dbReference>
<dbReference type="GO" id="GO:0030182">
    <property type="term" value="P:neuron differentiation"/>
    <property type="evidence" value="ECO:0007669"/>
    <property type="project" value="TreeGrafter"/>
</dbReference>
<dbReference type="InterPro" id="IPR042099">
    <property type="entry name" value="ANL_N_sf"/>
</dbReference>
<evidence type="ECO:0000256" key="2">
    <source>
        <dbReference type="ARBA" id="ARBA00022598"/>
    </source>
</evidence>
<name>A0A9Q1BQ34_HOLLE</name>
<dbReference type="PRINTS" id="PR00154">
    <property type="entry name" value="AMPBINDING"/>
</dbReference>
<keyword evidence="2 10" id="KW-0436">Ligase</keyword>
<dbReference type="GO" id="GO:0005524">
    <property type="term" value="F:ATP binding"/>
    <property type="evidence" value="ECO:0007669"/>
    <property type="project" value="UniProtKB-KW"/>
</dbReference>
<feature type="domain" description="AMP-dependent synthetase/ligase" evidence="9">
    <location>
        <begin position="119"/>
        <end position="530"/>
    </location>
</feature>
<keyword evidence="3" id="KW-0547">Nucleotide-binding</keyword>
<feature type="transmembrane region" description="Helical" evidence="8">
    <location>
        <begin position="14"/>
        <end position="39"/>
    </location>
</feature>
<organism evidence="10 11">
    <name type="scientific">Holothuria leucospilota</name>
    <name type="common">Black long sea cucumber</name>
    <name type="synonym">Mertensiothuria leucospilota</name>
    <dbReference type="NCBI Taxonomy" id="206669"/>
    <lineage>
        <taxon>Eukaryota</taxon>
        <taxon>Metazoa</taxon>
        <taxon>Echinodermata</taxon>
        <taxon>Eleutherozoa</taxon>
        <taxon>Echinozoa</taxon>
        <taxon>Holothuroidea</taxon>
        <taxon>Aspidochirotacea</taxon>
        <taxon>Aspidochirotida</taxon>
        <taxon>Holothuriidae</taxon>
        <taxon>Holothuria</taxon>
    </lineage>
</organism>
<dbReference type="AlphaFoldDB" id="A0A9Q1BQ34"/>
<evidence type="ECO:0000256" key="4">
    <source>
        <dbReference type="ARBA" id="ARBA00022832"/>
    </source>
</evidence>
<evidence type="ECO:0000256" key="6">
    <source>
        <dbReference type="ARBA" id="ARBA00026121"/>
    </source>
</evidence>
<dbReference type="PANTHER" id="PTHR43272:SF83">
    <property type="entry name" value="ACYL-COA SYNTHETASE LONG-CHAIN, ISOFORM J"/>
    <property type="match status" value="1"/>
</dbReference>
<keyword evidence="5" id="KW-0067">ATP-binding</keyword>
<sequence length="708" mass="78992">MANSGPAEPFLMRIAYSALTAISWILDVFTFVPSYLYWYSSNRFEKRLKAKPDSGPGSNWKVINSSLIESVDPKCKTLDTEFARVCALYANEDCLGTREILAEDEEPQPNGKKFKKLIMGNYQWKTYRQVFIEADNFGKGLHELGVQPRQNVLIFSETREEFLISLQACFRYNHPVVTLYATLGDDAIVHGINEAEISVIITSASLLPKLQAVQNSIPSVRHIVCMEDQKGKASSKVNFSSRIEVHTFKSLIQKGQNIGDDFRVSPVPNDLAVIMYTSGSTGKPKGVMIAHKNLLAMVAGAVNRISDFGPGDTCVSYLPLAHVLELAVELSILAFGARIGYSSPLTLTDLSSKIKKGTQGDVTVLKPTLMAAVPLIMERLYKGVMDKVKEGSALKRLLFNFAYNYKLRQLDQGFETPFFNKLVFSKLKQSLGGEIRILISGGACLSANAQRFMHACFCCPVVQGYGLTETCGGGTVGELGDHRTSHVGPPLVCNYIRLENWSEGNYRVTDKPNPRGEVVIGGNNVTMGYYKNPTLTDTVYKERNGIREFYTGDIGEMQPDGTLKIIDRKKDLVKIQTGEYISLQKVEIALKKSPFIENVCIYADGEYDYVIALVVPYKKAVEEMALKAGIGTSWEEICGSREIERNILLSIQQVGTEAKLHKWEIPRKIKLCKETWTPDTGLVTDAFKLKRKPLEDYYNVSIRRLYGK</sequence>
<dbReference type="GO" id="GO:0004467">
    <property type="term" value="F:long-chain fatty acid-CoA ligase activity"/>
    <property type="evidence" value="ECO:0007669"/>
    <property type="project" value="UniProtKB-EC"/>
</dbReference>
<proteinExistence type="inferred from homology"/>
<dbReference type="OrthoDB" id="1700726at2759"/>
<dbReference type="SUPFAM" id="SSF56801">
    <property type="entry name" value="Acetyl-CoA synthetase-like"/>
    <property type="match status" value="1"/>
</dbReference>
<dbReference type="Pfam" id="PF00501">
    <property type="entry name" value="AMP-binding"/>
    <property type="match status" value="1"/>
</dbReference>
<comment type="caution">
    <text evidence="10">The sequence shown here is derived from an EMBL/GenBank/DDBJ whole genome shotgun (WGS) entry which is preliminary data.</text>
</comment>
<dbReference type="PANTHER" id="PTHR43272">
    <property type="entry name" value="LONG-CHAIN-FATTY-ACID--COA LIGASE"/>
    <property type="match status" value="1"/>
</dbReference>
<dbReference type="InterPro" id="IPR020459">
    <property type="entry name" value="AMP-binding"/>
</dbReference>
<keyword evidence="8" id="KW-1133">Transmembrane helix</keyword>
<dbReference type="EC" id="6.2.1.3" evidence="6"/>
<keyword evidence="4" id="KW-0443">Lipid metabolism</keyword>
<keyword evidence="4" id="KW-0276">Fatty acid metabolism</keyword>
<comment type="catalytic activity">
    <reaction evidence="7">
        <text>a long-chain fatty acid + ATP + CoA = a long-chain fatty acyl-CoA + AMP + diphosphate</text>
        <dbReference type="Rhea" id="RHEA:15421"/>
        <dbReference type="ChEBI" id="CHEBI:30616"/>
        <dbReference type="ChEBI" id="CHEBI:33019"/>
        <dbReference type="ChEBI" id="CHEBI:57287"/>
        <dbReference type="ChEBI" id="CHEBI:57560"/>
        <dbReference type="ChEBI" id="CHEBI:83139"/>
        <dbReference type="ChEBI" id="CHEBI:456215"/>
        <dbReference type="EC" id="6.2.1.3"/>
    </reaction>
</comment>
<dbReference type="GO" id="GO:0035336">
    <property type="term" value="P:long-chain fatty-acyl-CoA metabolic process"/>
    <property type="evidence" value="ECO:0007669"/>
    <property type="project" value="TreeGrafter"/>
</dbReference>
<dbReference type="GO" id="GO:0005811">
    <property type="term" value="C:lipid droplet"/>
    <property type="evidence" value="ECO:0007669"/>
    <property type="project" value="TreeGrafter"/>
</dbReference>
<protein>
    <recommendedName>
        <fullName evidence="6">long-chain-fatty-acid--CoA ligase</fullName>
        <ecNumber evidence="6">6.2.1.3</ecNumber>
    </recommendedName>
</protein>
<dbReference type="InterPro" id="IPR000873">
    <property type="entry name" value="AMP-dep_synth/lig_dom"/>
</dbReference>
<gene>
    <name evidence="10" type="ORF">HOLleu_27071</name>
</gene>
<comment type="similarity">
    <text evidence="1">Belongs to the ATP-dependent AMP-binding enzyme family.</text>
</comment>
<dbReference type="GO" id="GO:0005886">
    <property type="term" value="C:plasma membrane"/>
    <property type="evidence" value="ECO:0007669"/>
    <property type="project" value="TreeGrafter"/>
</dbReference>
<dbReference type="InterPro" id="IPR020845">
    <property type="entry name" value="AMP-binding_CS"/>
</dbReference>
<evidence type="ECO:0000313" key="10">
    <source>
        <dbReference type="EMBL" id="KAJ8030609.1"/>
    </source>
</evidence>
<reference evidence="10" key="1">
    <citation type="submission" date="2021-10" db="EMBL/GenBank/DDBJ databases">
        <title>Tropical sea cucumber genome reveals ecological adaptation and Cuvierian tubules defense mechanism.</title>
        <authorList>
            <person name="Chen T."/>
        </authorList>
    </citation>
    <scope>NUCLEOTIDE SEQUENCE</scope>
    <source>
        <strain evidence="10">Nanhai2018</strain>
        <tissue evidence="10">Muscle</tissue>
    </source>
</reference>
<keyword evidence="11" id="KW-1185">Reference proteome</keyword>
<evidence type="ECO:0000256" key="5">
    <source>
        <dbReference type="ARBA" id="ARBA00022840"/>
    </source>
</evidence>
<evidence type="ECO:0000256" key="7">
    <source>
        <dbReference type="ARBA" id="ARBA00036813"/>
    </source>
</evidence>
<evidence type="ECO:0000259" key="9">
    <source>
        <dbReference type="Pfam" id="PF00501"/>
    </source>
</evidence>
<keyword evidence="8" id="KW-0472">Membrane</keyword>
<dbReference type="GO" id="GO:0005783">
    <property type="term" value="C:endoplasmic reticulum"/>
    <property type="evidence" value="ECO:0007669"/>
    <property type="project" value="TreeGrafter"/>
</dbReference>
<evidence type="ECO:0000313" key="11">
    <source>
        <dbReference type="Proteomes" id="UP001152320"/>
    </source>
</evidence>
<evidence type="ECO:0000256" key="8">
    <source>
        <dbReference type="SAM" id="Phobius"/>
    </source>
</evidence>
<dbReference type="Proteomes" id="UP001152320">
    <property type="component" value="Chromosome 13"/>
</dbReference>
<evidence type="ECO:0000256" key="3">
    <source>
        <dbReference type="ARBA" id="ARBA00022741"/>
    </source>
</evidence>